<organism evidence="1">
    <name type="scientific">Paenibacillus sp. SYP-B3998</name>
    <dbReference type="NCBI Taxonomy" id="2678564"/>
    <lineage>
        <taxon>Bacteria</taxon>
        <taxon>Bacillati</taxon>
        <taxon>Bacillota</taxon>
        <taxon>Bacilli</taxon>
        <taxon>Bacillales</taxon>
        <taxon>Paenibacillaceae</taxon>
        <taxon>Paenibacillus</taxon>
    </lineage>
</organism>
<reference evidence="1" key="1">
    <citation type="submission" date="2020-02" db="EMBL/GenBank/DDBJ databases">
        <authorList>
            <person name="Shen X.-R."/>
            <person name="Zhang Y.-X."/>
        </authorList>
    </citation>
    <scope>NUCLEOTIDE SEQUENCE</scope>
    <source>
        <strain evidence="1">SYP-B3998</strain>
    </source>
</reference>
<protein>
    <submittedName>
        <fullName evidence="1">Uncharacterized protein</fullName>
    </submittedName>
</protein>
<sequence>MDGALIGGKSINMTPNSIQYYNETDETIFIGTSSDKLKFLNPKYKAGNSSWTKPFSFSFSNEGNSKQDRL</sequence>
<proteinExistence type="predicted"/>
<dbReference type="AlphaFoldDB" id="A0A6G3ZS48"/>
<dbReference type="RefSeq" id="WP_163940738.1">
    <property type="nucleotide sequence ID" value="NZ_JAAIKC010000001.1"/>
</dbReference>
<dbReference type="EMBL" id="JAAIKC010000001">
    <property type="protein sequence ID" value="NEW04880.1"/>
    <property type="molecule type" value="Genomic_DNA"/>
</dbReference>
<accession>A0A6G3ZS48</accession>
<name>A0A6G3ZS48_9BACL</name>
<evidence type="ECO:0000313" key="1">
    <source>
        <dbReference type="EMBL" id="NEW04880.1"/>
    </source>
</evidence>
<gene>
    <name evidence="1" type="ORF">GK047_02455</name>
</gene>
<comment type="caution">
    <text evidence="1">The sequence shown here is derived from an EMBL/GenBank/DDBJ whole genome shotgun (WGS) entry which is preliminary data.</text>
</comment>